<dbReference type="Proteomes" id="UP000266669">
    <property type="component" value="Unassembled WGS sequence"/>
</dbReference>
<dbReference type="EMBL" id="QHCS01000001">
    <property type="protein sequence ID" value="RHX88801.1"/>
    <property type="molecule type" value="Genomic_DNA"/>
</dbReference>
<dbReference type="AlphaFoldDB" id="A0A8B3CU65"/>
<proteinExistence type="predicted"/>
<comment type="caution">
    <text evidence="1">The sequence shown here is derived from an EMBL/GenBank/DDBJ whole genome shotgun (WGS) entry which is preliminary data.</text>
</comment>
<evidence type="ECO:0000313" key="1">
    <source>
        <dbReference type="EMBL" id="RHX88801.1"/>
    </source>
</evidence>
<reference evidence="2" key="1">
    <citation type="submission" date="2018-05" db="EMBL/GenBank/DDBJ databases">
        <title>Leptospira yasudae sp. nov. and Leptospira stimsonii sp. nov., two pathogenic species of the genus Leptospira isolated from environmental sources.</title>
        <authorList>
            <person name="Casanovas-Massana A."/>
            <person name="Hamond C."/>
            <person name="Santos L.A."/>
            <person name="Hacker K.P."/>
            <person name="Balassiano I."/>
            <person name="Medeiros M.A."/>
            <person name="Reis M.G."/>
            <person name="Ko A.I."/>
            <person name="Wunder E.A."/>
        </authorList>
    </citation>
    <scope>NUCLEOTIDE SEQUENCE [LARGE SCALE GENOMIC DNA]</scope>
    <source>
        <strain evidence="2">AMB6-RJ</strain>
    </source>
</reference>
<gene>
    <name evidence="1" type="ORF">DLM78_07790</name>
</gene>
<accession>A0A8B3CU65</accession>
<protein>
    <submittedName>
        <fullName evidence="1">Uncharacterized protein</fullName>
    </submittedName>
</protein>
<evidence type="ECO:0000313" key="2">
    <source>
        <dbReference type="Proteomes" id="UP000266669"/>
    </source>
</evidence>
<organism evidence="1 2">
    <name type="scientific">Leptospira stimsonii</name>
    <dbReference type="NCBI Taxonomy" id="2202203"/>
    <lineage>
        <taxon>Bacteria</taxon>
        <taxon>Pseudomonadati</taxon>
        <taxon>Spirochaetota</taxon>
        <taxon>Spirochaetia</taxon>
        <taxon>Leptospirales</taxon>
        <taxon>Leptospiraceae</taxon>
        <taxon>Leptospira</taxon>
    </lineage>
</organism>
<sequence>MRPPGIELKKEISFSEDSFLGRPEKFGSIRILFHSDSFQTFTVTYLEHFESVNYKEERSILCQMIDIVCGKERILFHKQSNNFLIIWSWFQTRRFLHF</sequence>
<name>A0A8B3CU65_9LEPT</name>